<dbReference type="PANTHER" id="PTHR43441">
    <property type="entry name" value="RIBOSOMAL-PROTEIN-SERINE ACETYLTRANSFERASE"/>
    <property type="match status" value="1"/>
</dbReference>
<dbReference type="PANTHER" id="PTHR43441:SF10">
    <property type="entry name" value="ACETYLTRANSFERASE"/>
    <property type="match status" value="1"/>
</dbReference>
<dbReference type="SUPFAM" id="SSF55729">
    <property type="entry name" value="Acyl-CoA N-acyltransferases (Nat)"/>
    <property type="match status" value="1"/>
</dbReference>
<dbReference type="RefSeq" id="WP_179727196.1">
    <property type="nucleotide sequence ID" value="NZ_BAABEF010000001.1"/>
</dbReference>
<keyword evidence="3" id="KW-1185">Reference proteome</keyword>
<sequence>MLPDHLPRIEHPPVRLRAFEPRDAGLVVSVAGDPLIPLITTVPSSGSPADVQAYLERQHDRLPAGQGYSFAIADAATDEAVGQIGLWTSEIAAGRATTGYWIGGAHRRRGHAGAALAALTDWAFSLPEVERLQLHVEPWNEASWRAAERCGYQREGLLRSWQRVGAERRDMYVYSMVRQWDP</sequence>
<feature type="domain" description="N-acetyltransferase" evidence="1">
    <location>
        <begin position="14"/>
        <end position="181"/>
    </location>
</feature>
<dbReference type="InterPro" id="IPR051908">
    <property type="entry name" value="Ribosomal_N-acetyltransferase"/>
</dbReference>
<evidence type="ECO:0000259" key="1">
    <source>
        <dbReference type="PROSITE" id="PS51186"/>
    </source>
</evidence>
<accession>A0A852RIT1</accession>
<dbReference type="InterPro" id="IPR016181">
    <property type="entry name" value="Acyl_CoA_acyltransferase"/>
</dbReference>
<dbReference type="Gene3D" id="3.40.630.30">
    <property type="match status" value="1"/>
</dbReference>
<dbReference type="Proteomes" id="UP000582231">
    <property type="component" value="Unassembled WGS sequence"/>
</dbReference>
<evidence type="ECO:0000313" key="2">
    <source>
        <dbReference type="EMBL" id="NYD31025.1"/>
    </source>
</evidence>
<dbReference type="Pfam" id="PF13302">
    <property type="entry name" value="Acetyltransf_3"/>
    <property type="match status" value="1"/>
</dbReference>
<proteinExistence type="predicted"/>
<keyword evidence="2" id="KW-0808">Transferase</keyword>
<dbReference type="AlphaFoldDB" id="A0A852RIT1"/>
<evidence type="ECO:0000313" key="3">
    <source>
        <dbReference type="Proteomes" id="UP000582231"/>
    </source>
</evidence>
<dbReference type="GO" id="GO:1990189">
    <property type="term" value="F:protein N-terminal-serine acetyltransferase activity"/>
    <property type="evidence" value="ECO:0007669"/>
    <property type="project" value="TreeGrafter"/>
</dbReference>
<dbReference type="EMBL" id="JACCBF010000001">
    <property type="protein sequence ID" value="NYD31025.1"/>
    <property type="molecule type" value="Genomic_DNA"/>
</dbReference>
<name>A0A852RIT1_9ACTN</name>
<dbReference type="InterPro" id="IPR000182">
    <property type="entry name" value="GNAT_dom"/>
</dbReference>
<protein>
    <submittedName>
        <fullName evidence="2">RimJ/RimL family protein N-acetyltransferase</fullName>
    </submittedName>
</protein>
<dbReference type="PROSITE" id="PS51186">
    <property type="entry name" value="GNAT"/>
    <property type="match status" value="1"/>
</dbReference>
<reference evidence="2 3" key="1">
    <citation type="submission" date="2020-07" db="EMBL/GenBank/DDBJ databases">
        <title>Sequencing the genomes of 1000 actinobacteria strains.</title>
        <authorList>
            <person name="Klenk H.-P."/>
        </authorList>
    </citation>
    <scope>NUCLEOTIDE SEQUENCE [LARGE SCALE GENOMIC DNA]</scope>
    <source>
        <strain evidence="2 3">DSM 19082</strain>
    </source>
</reference>
<comment type="caution">
    <text evidence="2">The sequence shown here is derived from an EMBL/GenBank/DDBJ whole genome shotgun (WGS) entry which is preliminary data.</text>
</comment>
<dbReference type="GO" id="GO:0005737">
    <property type="term" value="C:cytoplasm"/>
    <property type="evidence" value="ECO:0007669"/>
    <property type="project" value="TreeGrafter"/>
</dbReference>
<gene>
    <name evidence="2" type="ORF">BJ958_002571</name>
</gene>
<organism evidence="2 3">
    <name type="scientific">Nocardioides kongjuensis</name>
    <dbReference type="NCBI Taxonomy" id="349522"/>
    <lineage>
        <taxon>Bacteria</taxon>
        <taxon>Bacillati</taxon>
        <taxon>Actinomycetota</taxon>
        <taxon>Actinomycetes</taxon>
        <taxon>Propionibacteriales</taxon>
        <taxon>Nocardioidaceae</taxon>
        <taxon>Nocardioides</taxon>
    </lineage>
</organism>
<dbReference type="GO" id="GO:0008999">
    <property type="term" value="F:protein-N-terminal-alanine acetyltransferase activity"/>
    <property type="evidence" value="ECO:0007669"/>
    <property type="project" value="TreeGrafter"/>
</dbReference>